<dbReference type="AlphaFoldDB" id="A0A7R9H483"/>
<name>A0A7R9H483_TIMCR</name>
<dbReference type="EMBL" id="OC320111">
    <property type="protein sequence ID" value="CAD7407235.1"/>
    <property type="molecule type" value="Genomic_DNA"/>
</dbReference>
<organism evidence="1">
    <name type="scientific">Timema cristinae</name>
    <name type="common">Walking stick</name>
    <dbReference type="NCBI Taxonomy" id="61476"/>
    <lineage>
        <taxon>Eukaryota</taxon>
        <taxon>Metazoa</taxon>
        <taxon>Ecdysozoa</taxon>
        <taxon>Arthropoda</taxon>
        <taxon>Hexapoda</taxon>
        <taxon>Insecta</taxon>
        <taxon>Pterygota</taxon>
        <taxon>Neoptera</taxon>
        <taxon>Polyneoptera</taxon>
        <taxon>Phasmatodea</taxon>
        <taxon>Timematodea</taxon>
        <taxon>Timematoidea</taxon>
        <taxon>Timematidae</taxon>
        <taxon>Timema</taxon>
    </lineage>
</organism>
<proteinExistence type="predicted"/>
<evidence type="ECO:0000313" key="1">
    <source>
        <dbReference type="EMBL" id="CAD7407235.1"/>
    </source>
</evidence>
<accession>A0A7R9H483</accession>
<sequence length="68" mass="7658">MPLRRVQPVPELSELTQHCGLDETDVELNGDNVQSGTLHRSGSRLFKNTMGWLMGRANRTPPRDAKKN</sequence>
<reference evidence="1" key="1">
    <citation type="submission" date="2020-11" db="EMBL/GenBank/DDBJ databases">
        <authorList>
            <person name="Tran Van P."/>
        </authorList>
    </citation>
    <scope>NUCLEOTIDE SEQUENCE</scope>
</reference>
<protein>
    <submittedName>
        <fullName evidence="1">Uncharacterized protein</fullName>
    </submittedName>
</protein>
<gene>
    <name evidence="1" type="ORF">TCEB3V08_LOCUS8937</name>
</gene>